<dbReference type="HOGENOM" id="CLU_000288_41_5_1"/>
<keyword evidence="3" id="KW-0472">Membrane</keyword>
<protein>
    <recommendedName>
        <fullName evidence="5">Malectin-like domain-containing protein</fullName>
    </recommendedName>
</protein>
<evidence type="ECO:0000259" key="5">
    <source>
        <dbReference type="Pfam" id="PF12819"/>
    </source>
</evidence>
<dbReference type="EnsemblPlants" id="OB09G14470.1">
    <property type="protein sequence ID" value="OB09G14470.1"/>
    <property type="gene ID" value="OB09G14470"/>
</dbReference>
<evidence type="ECO:0000256" key="3">
    <source>
        <dbReference type="SAM" id="Phobius"/>
    </source>
</evidence>
<keyword evidence="3" id="KW-1133">Transmembrane helix</keyword>
<comment type="subcellular location">
    <subcellularLocation>
        <location evidence="1">Membrane</location>
        <topology evidence="1">Single-pass membrane protein</topology>
    </subcellularLocation>
</comment>
<sequence length="671" mass="74284">MALSVFISLLVLEAAVSAVGQPGFISIDCGLEGEDNYMDSPTGINYVSDGVYVETGENHKVTAVYRNFWGQSYRTLKTVRSFPSGGRNCYTLPTDTGEEYLVRLEFLYGNYDGKDSSLLKFNITLGVNDWETVDIHSTDPYSNEGYTMHEAVFVAWASYTMVCLVDIGQGTPFVSTVELRQLGSMHYPMIMGNQPISMYQRMNLGALVYGIIRTCGDTNTVGKAFILVGRAYQESHRALQKDPLYCDSGVASAGGGVRVARPVPAVGGLTHPLLGPSYPLVKGGSAYPLDGLAHQSIKDKEMSWILHSPLVYVPHASTELKINSRSLACIPYSGTRKYPDDQYDRYWFAQQTADVVKQDNISTQSTIDPGDLFVVPSAVLQTAFVPAGNDTKLVYPMPDEVLLRDHFIILHFADFQNRSSREFTVYVDSGAQIGPFSAPYQKGFSVTTNWSSNTEGGGNFTLAATARSTLPPILNAYEVYRRISHDNPTTFSEDFDAIMAIKYEYGIRKNWMGDPCFPPEFLWSGVECSNPRDKTMRIISLDLSNSGLHGSISNKFILLTALKYLNLSCNQLNGTIPDSLLKNNRSIVISYESDRDMCKKPVTLSPSSKRVTTIAVSAVAPVLVVAILVLAYLIWRAKRKHNVSANDPSMVPELMGTPRHRTNHWDHLQKN</sequence>
<dbReference type="Gramene" id="OB09G14470.1">
    <property type="protein sequence ID" value="OB09G14470.1"/>
    <property type="gene ID" value="OB09G14470"/>
</dbReference>
<evidence type="ECO:0000256" key="1">
    <source>
        <dbReference type="ARBA" id="ARBA00004167"/>
    </source>
</evidence>
<feature type="chain" id="PRO_5003775295" description="Malectin-like domain-containing protein" evidence="4">
    <location>
        <begin position="19"/>
        <end position="671"/>
    </location>
</feature>
<organism evidence="6">
    <name type="scientific">Oryza brachyantha</name>
    <name type="common">malo sina</name>
    <dbReference type="NCBI Taxonomy" id="4533"/>
    <lineage>
        <taxon>Eukaryota</taxon>
        <taxon>Viridiplantae</taxon>
        <taxon>Streptophyta</taxon>
        <taxon>Embryophyta</taxon>
        <taxon>Tracheophyta</taxon>
        <taxon>Spermatophyta</taxon>
        <taxon>Magnoliopsida</taxon>
        <taxon>Liliopsida</taxon>
        <taxon>Poales</taxon>
        <taxon>Poaceae</taxon>
        <taxon>BOP clade</taxon>
        <taxon>Oryzoideae</taxon>
        <taxon>Oryzeae</taxon>
        <taxon>Oryzinae</taxon>
        <taxon>Oryza</taxon>
    </lineage>
</organism>
<keyword evidence="7" id="KW-1185">Reference proteome</keyword>
<keyword evidence="4" id="KW-0732">Signal</keyword>
<feature type="domain" description="Malectin-like" evidence="5">
    <location>
        <begin position="27"/>
        <end position="217"/>
    </location>
</feature>
<dbReference type="InterPro" id="IPR032675">
    <property type="entry name" value="LRR_dom_sf"/>
</dbReference>
<dbReference type="PANTHER" id="PTHR45631:SF6">
    <property type="entry name" value="OS09G0352000 PROTEIN"/>
    <property type="match status" value="1"/>
</dbReference>
<keyword evidence="3" id="KW-0812">Transmembrane</keyword>
<dbReference type="Proteomes" id="UP000006038">
    <property type="component" value="Chromosome 9"/>
</dbReference>
<proteinExistence type="predicted"/>
<dbReference type="GO" id="GO:0016020">
    <property type="term" value="C:membrane"/>
    <property type="evidence" value="ECO:0007669"/>
    <property type="project" value="UniProtKB-SubCell"/>
</dbReference>
<evidence type="ECO:0000313" key="6">
    <source>
        <dbReference type="EnsemblPlants" id="OB09G14470.1"/>
    </source>
</evidence>
<reference evidence="6" key="2">
    <citation type="submission" date="2013-04" db="UniProtKB">
        <authorList>
            <consortium name="EnsemblPlants"/>
        </authorList>
    </citation>
    <scope>IDENTIFICATION</scope>
</reference>
<evidence type="ECO:0000256" key="2">
    <source>
        <dbReference type="SAM" id="MobiDB-lite"/>
    </source>
</evidence>
<name>J3MWR8_ORYBR</name>
<dbReference type="PANTHER" id="PTHR45631">
    <property type="entry name" value="OS07G0107800 PROTEIN-RELATED"/>
    <property type="match status" value="1"/>
</dbReference>
<dbReference type="Pfam" id="PF12819">
    <property type="entry name" value="Malectin_like"/>
    <property type="match status" value="2"/>
</dbReference>
<feature type="signal peptide" evidence="4">
    <location>
        <begin position="1"/>
        <end position="18"/>
    </location>
</feature>
<feature type="domain" description="Malectin-like" evidence="5">
    <location>
        <begin position="333"/>
        <end position="481"/>
    </location>
</feature>
<dbReference type="STRING" id="4533.J3MWR8"/>
<dbReference type="Gene3D" id="3.80.10.10">
    <property type="entry name" value="Ribonuclease Inhibitor"/>
    <property type="match status" value="1"/>
</dbReference>
<reference evidence="6" key="1">
    <citation type="journal article" date="2013" name="Nat. Commun.">
        <title>Whole-genome sequencing of Oryza brachyantha reveals mechanisms underlying Oryza genome evolution.</title>
        <authorList>
            <person name="Chen J."/>
            <person name="Huang Q."/>
            <person name="Gao D."/>
            <person name="Wang J."/>
            <person name="Lang Y."/>
            <person name="Liu T."/>
            <person name="Li B."/>
            <person name="Bai Z."/>
            <person name="Luis Goicoechea J."/>
            <person name="Liang C."/>
            <person name="Chen C."/>
            <person name="Zhang W."/>
            <person name="Sun S."/>
            <person name="Liao Y."/>
            <person name="Zhang X."/>
            <person name="Yang L."/>
            <person name="Song C."/>
            <person name="Wang M."/>
            <person name="Shi J."/>
            <person name="Liu G."/>
            <person name="Liu J."/>
            <person name="Zhou H."/>
            <person name="Zhou W."/>
            <person name="Yu Q."/>
            <person name="An N."/>
            <person name="Chen Y."/>
            <person name="Cai Q."/>
            <person name="Wang B."/>
            <person name="Liu B."/>
            <person name="Min J."/>
            <person name="Huang Y."/>
            <person name="Wu H."/>
            <person name="Li Z."/>
            <person name="Zhang Y."/>
            <person name="Yin Y."/>
            <person name="Song W."/>
            <person name="Jiang J."/>
            <person name="Jackson S.A."/>
            <person name="Wing R.A."/>
            <person name="Wang J."/>
            <person name="Chen M."/>
        </authorList>
    </citation>
    <scope>NUCLEOTIDE SEQUENCE [LARGE SCALE GENOMIC DNA]</scope>
    <source>
        <strain evidence="6">cv. IRGC 101232</strain>
    </source>
</reference>
<feature type="region of interest" description="Disordered" evidence="2">
    <location>
        <begin position="649"/>
        <end position="671"/>
    </location>
</feature>
<dbReference type="SUPFAM" id="SSF52058">
    <property type="entry name" value="L domain-like"/>
    <property type="match status" value="1"/>
</dbReference>
<evidence type="ECO:0000313" key="7">
    <source>
        <dbReference type="Proteomes" id="UP000006038"/>
    </source>
</evidence>
<feature type="transmembrane region" description="Helical" evidence="3">
    <location>
        <begin position="614"/>
        <end position="635"/>
    </location>
</feature>
<dbReference type="eggNOG" id="ENOG502QQCZ">
    <property type="taxonomic scope" value="Eukaryota"/>
</dbReference>
<dbReference type="InterPro" id="IPR024788">
    <property type="entry name" value="Malectin-like_Carb-bd_dom"/>
</dbReference>
<evidence type="ECO:0000256" key="4">
    <source>
        <dbReference type="SAM" id="SignalP"/>
    </source>
</evidence>
<accession>J3MWR8</accession>
<dbReference type="AlphaFoldDB" id="J3MWR8"/>